<reference evidence="1" key="1">
    <citation type="submission" date="2022-04" db="EMBL/GenBank/DDBJ databases">
        <title>Jade perch genome.</title>
        <authorList>
            <person name="Chao B."/>
        </authorList>
    </citation>
    <scope>NUCLEOTIDE SEQUENCE</scope>
    <source>
        <strain evidence="1">CB-2022</strain>
    </source>
</reference>
<evidence type="ECO:0000313" key="2">
    <source>
        <dbReference type="Proteomes" id="UP000831701"/>
    </source>
</evidence>
<dbReference type="EMBL" id="CM041543">
    <property type="protein sequence ID" value="KAI3363771.1"/>
    <property type="molecule type" value="Genomic_DNA"/>
</dbReference>
<comment type="caution">
    <text evidence="1">The sequence shown here is derived from an EMBL/GenBank/DDBJ whole genome shotgun (WGS) entry which is preliminary data.</text>
</comment>
<dbReference type="Proteomes" id="UP000831701">
    <property type="component" value="Chromosome 13"/>
</dbReference>
<name>A0ACB8W7S5_9TELE</name>
<sequence>MPKSCSLFYLRCDPKRPASLRPSDRCIAQRGAASTPATGRTTDLSTDSQSPTPPGGGGGDGGGGERAEGGQGEQPVIRELWFIVVMAGIALLLLAVVLGVVLHRVLSCPSMIWHKALNKPPFTRQRPPLVALPMQKRSPMAVYPPSNSVLFDTVPDTTGFSNSVTLKGFTMKMEEVLEAKCEPDDDVPPQGELGILSVNSLRRSVSQVMDGKSLTGDDDVWDPNISGHDSGMFMDDEEFVDTIKGFSTVRKEHTMFTDTNL</sequence>
<protein>
    <submittedName>
        <fullName evidence="1">Uncharacterized protein</fullName>
    </submittedName>
</protein>
<accession>A0ACB8W7S5</accession>
<gene>
    <name evidence="1" type="ORF">L3Q82_001383</name>
</gene>
<proteinExistence type="predicted"/>
<organism evidence="1 2">
    <name type="scientific">Scortum barcoo</name>
    <name type="common">barcoo grunter</name>
    <dbReference type="NCBI Taxonomy" id="214431"/>
    <lineage>
        <taxon>Eukaryota</taxon>
        <taxon>Metazoa</taxon>
        <taxon>Chordata</taxon>
        <taxon>Craniata</taxon>
        <taxon>Vertebrata</taxon>
        <taxon>Euteleostomi</taxon>
        <taxon>Actinopterygii</taxon>
        <taxon>Neopterygii</taxon>
        <taxon>Teleostei</taxon>
        <taxon>Neoteleostei</taxon>
        <taxon>Acanthomorphata</taxon>
        <taxon>Eupercaria</taxon>
        <taxon>Centrarchiformes</taxon>
        <taxon>Terapontoidei</taxon>
        <taxon>Terapontidae</taxon>
        <taxon>Scortum</taxon>
    </lineage>
</organism>
<evidence type="ECO:0000313" key="1">
    <source>
        <dbReference type="EMBL" id="KAI3363771.1"/>
    </source>
</evidence>
<keyword evidence="2" id="KW-1185">Reference proteome</keyword>